<reference evidence="5" key="2">
    <citation type="journal article" date="2018" name="BMC Genomics">
        <title>Whole genome sequencing and function prediction of 133 gut anaerobes isolated from chicken caecum in pure cultures.</title>
        <authorList>
            <person name="Medvecky M."/>
            <person name="Cejkova D."/>
            <person name="Polansky O."/>
            <person name="Karasova D."/>
            <person name="Kubasova T."/>
            <person name="Cizek A."/>
            <person name="Rychlik I."/>
        </authorList>
    </citation>
    <scope>NUCLEOTIDE SEQUENCE</scope>
    <source>
        <strain evidence="5">An109</strain>
    </source>
</reference>
<dbReference type="Pfam" id="PF00535">
    <property type="entry name" value="Glycos_transf_2"/>
    <property type="match status" value="1"/>
</dbReference>
<reference evidence="6" key="1">
    <citation type="submission" date="2017-04" db="EMBL/GenBank/DDBJ databases">
        <title>Function of individual gut microbiota members based on whole genome sequencing of pure cultures obtained from chicken caecum.</title>
        <authorList>
            <person name="Medvecky M."/>
            <person name="Cejkova D."/>
            <person name="Polansky O."/>
            <person name="Karasova D."/>
            <person name="Kubasova T."/>
            <person name="Cizek A."/>
            <person name="Rychlik I."/>
        </authorList>
    </citation>
    <scope>NUCLEOTIDE SEQUENCE [LARGE SCALE GENOMIC DNA]</scope>
    <source>
        <strain evidence="6">An109</strain>
    </source>
</reference>
<dbReference type="GO" id="GO:0016758">
    <property type="term" value="F:hexosyltransferase activity"/>
    <property type="evidence" value="ECO:0007669"/>
    <property type="project" value="UniProtKB-ARBA"/>
</dbReference>
<evidence type="ECO:0000259" key="3">
    <source>
        <dbReference type="Pfam" id="PF00535"/>
    </source>
</evidence>
<dbReference type="SUPFAM" id="SSF53448">
    <property type="entry name" value="Nucleotide-diphospho-sugar transferases"/>
    <property type="match status" value="1"/>
</dbReference>
<dbReference type="Proteomes" id="UP000327007">
    <property type="component" value="Unassembled WGS sequence"/>
</dbReference>
<dbReference type="PANTHER" id="PTHR22916:SF51">
    <property type="entry name" value="GLYCOSYLTRANSFERASE EPSH-RELATED"/>
    <property type="match status" value="1"/>
</dbReference>
<dbReference type="InterPro" id="IPR029044">
    <property type="entry name" value="Nucleotide-diphossugar_trans"/>
</dbReference>
<dbReference type="EMBL" id="VYQC01000001">
    <property type="protein sequence ID" value="KAA9050622.1"/>
    <property type="molecule type" value="Genomic_DNA"/>
</dbReference>
<dbReference type="Proteomes" id="UP000196036">
    <property type="component" value="Unassembled WGS sequence"/>
</dbReference>
<evidence type="ECO:0000313" key="5">
    <source>
        <dbReference type="EMBL" id="OUQ66555.1"/>
    </source>
</evidence>
<evidence type="ECO:0000256" key="2">
    <source>
        <dbReference type="ARBA" id="ARBA00022679"/>
    </source>
</evidence>
<keyword evidence="2" id="KW-0808">Transferase</keyword>
<feature type="domain" description="Glycosyltransferase 2-like" evidence="3">
    <location>
        <begin position="12"/>
        <end position="142"/>
    </location>
</feature>
<protein>
    <submittedName>
        <fullName evidence="4">Glycosyltransferase family 2 protein</fullName>
    </submittedName>
</protein>
<evidence type="ECO:0000256" key="1">
    <source>
        <dbReference type="ARBA" id="ARBA00022676"/>
    </source>
</evidence>
<dbReference type="EMBL" id="NFLW01000026">
    <property type="protein sequence ID" value="OUQ66555.1"/>
    <property type="molecule type" value="Genomic_DNA"/>
</dbReference>
<name>A0A1Y4VBJ8_9BACE</name>
<gene>
    <name evidence="5" type="ORF">B5E52_13505</name>
    <name evidence="4" type="ORF">F6S82_01375</name>
</gene>
<sequence>MINNIIMNKILSVVIPSYNMEEYLYRNVSSMMIGEILDDLEIIIVNDGSKDRTSEIAHELQRKASQSIVVIDKENGHYGSCVNAALKIATGKYFRILDADDWMDSGEFVKFVNILKCIDVDCIYTPFANVFFNKNRKEYCIADNAVWNKKIDLSHVSLPPSYFHMHSLTYRTHLLHKISFVQEEKICYTDSEYVFYPLSHAKSLYCINVCPYQYYIGREGQSVSLDSLSKNYAHFEKVLANISFYKPMELLPTYSSLRKYYIVTLLRYMLDIHLFSQKKDVQRDKLLRDKIRAFGDDVNISEQIKDINLKGLHYINWWLDNTGVDKLKLKILVLLKKVQHTIVN</sequence>
<dbReference type="Gene3D" id="3.90.550.10">
    <property type="entry name" value="Spore Coat Polysaccharide Biosynthesis Protein SpsA, Chain A"/>
    <property type="match status" value="1"/>
</dbReference>
<dbReference type="InterPro" id="IPR001173">
    <property type="entry name" value="Glyco_trans_2-like"/>
</dbReference>
<evidence type="ECO:0000313" key="6">
    <source>
        <dbReference type="Proteomes" id="UP000196036"/>
    </source>
</evidence>
<dbReference type="AlphaFoldDB" id="A0A1Y4VBJ8"/>
<evidence type="ECO:0000313" key="4">
    <source>
        <dbReference type="EMBL" id="KAA9050622.1"/>
    </source>
</evidence>
<organism evidence="5 6">
    <name type="scientific">Bacteroides xylanisolvens</name>
    <dbReference type="NCBI Taxonomy" id="371601"/>
    <lineage>
        <taxon>Bacteria</taxon>
        <taxon>Pseudomonadati</taxon>
        <taxon>Bacteroidota</taxon>
        <taxon>Bacteroidia</taxon>
        <taxon>Bacteroidales</taxon>
        <taxon>Bacteroidaceae</taxon>
        <taxon>Bacteroides</taxon>
    </lineage>
</organism>
<reference evidence="7" key="3">
    <citation type="journal article" date="2018" name="J. Anim. Genet.">
        <title>Acquired interbacterial defense systems protect against interspecies antagonism in the human gut microbiome.</title>
        <authorList>
            <person name="Ross B.D."/>
            <person name="Verster A.J."/>
            <person name="Radey M.C."/>
            <person name="Schmidtke D.T."/>
            <person name="Pope C.E."/>
            <person name="Hoffman L.R."/>
            <person name="Hajjar A."/>
            <person name="Peterson S.B."/>
            <person name="Borenstein E."/>
            <person name="Mougous J."/>
        </authorList>
    </citation>
    <scope>NUCLEOTIDE SEQUENCE [LARGE SCALE GENOMIC DNA]</scope>
    <source>
        <strain evidence="7">H204</strain>
    </source>
</reference>
<reference evidence="4" key="5">
    <citation type="submission" date="2019-09" db="EMBL/GenBank/DDBJ databases">
        <authorList>
            <person name="Ross B.D."/>
            <person name="Verster A.J."/>
            <person name="Radey M.C."/>
            <person name="Schmidtke D.T."/>
            <person name="Pope C.E."/>
            <person name="Hoffman L.R."/>
            <person name="Hajjar A.M."/>
            <person name="Peterson S.B."/>
            <person name="Borenstein E."/>
            <person name="Mougous J.D."/>
        </authorList>
    </citation>
    <scope>NUCLEOTIDE SEQUENCE</scope>
    <source>
        <strain evidence="4">H204</strain>
    </source>
</reference>
<dbReference type="PANTHER" id="PTHR22916">
    <property type="entry name" value="GLYCOSYLTRANSFERASE"/>
    <property type="match status" value="1"/>
</dbReference>
<evidence type="ECO:0000313" key="7">
    <source>
        <dbReference type="Proteomes" id="UP000327007"/>
    </source>
</evidence>
<accession>A0A1Y4VBJ8</accession>
<comment type="caution">
    <text evidence="5">The sequence shown here is derived from an EMBL/GenBank/DDBJ whole genome shotgun (WGS) entry which is preliminary data.</text>
</comment>
<proteinExistence type="predicted"/>
<keyword evidence="1" id="KW-0328">Glycosyltransferase</keyword>
<reference evidence="4" key="4">
    <citation type="journal article" date="2019" name="bioRxiv">
        <title>Acquired interbacterial defense systems protect against interspecies antagonism in the human gut microbiome.</title>
        <authorList>
            <person name="Ross B.D."/>
            <person name="Verster A.J."/>
            <person name="Radey M.C."/>
            <person name="Schmidtke D.T."/>
            <person name="Pope C.E."/>
            <person name="Hoffman L.R."/>
            <person name="Hajjar A.M."/>
            <person name="Peterson S.B."/>
            <person name="Borenstein E."/>
            <person name="Mougous J.D."/>
        </authorList>
    </citation>
    <scope>NUCLEOTIDE SEQUENCE</scope>
    <source>
        <strain evidence="4">H204</strain>
    </source>
</reference>
<dbReference type="CDD" id="cd00761">
    <property type="entry name" value="Glyco_tranf_GTA_type"/>
    <property type="match status" value="1"/>
</dbReference>